<dbReference type="InterPro" id="IPR020256">
    <property type="entry name" value="Spore_coat_CotJA"/>
</dbReference>
<accession>A0ABW4LTZ2</accession>
<sequence length="76" mass="9162">MYTLYKKYYPYVGPFDPCPPIRVKTYSTPPNLYVGFQPYNLPQFSPKEALYKGTLWPAFYDPYYNPYEKPMREEVQ</sequence>
<dbReference type="Proteomes" id="UP001597214">
    <property type="component" value="Unassembled WGS sequence"/>
</dbReference>
<proteinExistence type="predicted"/>
<name>A0ABW4LTZ2_9BACI</name>
<dbReference type="Pfam" id="PF11007">
    <property type="entry name" value="CotJA"/>
    <property type="match status" value="1"/>
</dbReference>
<keyword evidence="2" id="KW-1185">Reference proteome</keyword>
<protein>
    <submittedName>
        <fullName evidence="1">Spore coat associated protein CotJA</fullName>
    </submittedName>
</protein>
<evidence type="ECO:0000313" key="2">
    <source>
        <dbReference type="Proteomes" id="UP001597214"/>
    </source>
</evidence>
<comment type="caution">
    <text evidence="1">The sequence shown here is derived from an EMBL/GenBank/DDBJ whole genome shotgun (WGS) entry which is preliminary data.</text>
</comment>
<gene>
    <name evidence="1" type="ORF">ACFSCX_18865</name>
</gene>
<dbReference type="RefSeq" id="WP_377929788.1">
    <property type="nucleotide sequence ID" value="NZ_JBHUEM010000045.1"/>
</dbReference>
<dbReference type="EMBL" id="JBHUEM010000045">
    <property type="protein sequence ID" value="MFD1738587.1"/>
    <property type="molecule type" value="Genomic_DNA"/>
</dbReference>
<organism evidence="1 2">
    <name type="scientific">Bacillus salitolerans</name>
    <dbReference type="NCBI Taxonomy" id="1437434"/>
    <lineage>
        <taxon>Bacteria</taxon>
        <taxon>Bacillati</taxon>
        <taxon>Bacillota</taxon>
        <taxon>Bacilli</taxon>
        <taxon>Bacillales</taxon>
        <taxon>Bacillaceae</taxon>
        <taxon>Bacillus</taxon>
    </lineage>
</organism>
<reference evidence="2" key="1">
    <citation type="journal article" date="2019" name="Int. J. Syst. Evol. Microbiol.">
        <title>The Global Catalogue of Microorganisms (GCM) 10K type strain sequencing project: providing services to taxonomists for standard genome sequencing and annotation.</title>
        <authorList>
            <consortium name="The Broad Institute Genomics Platform"/>
            <consortium name="The Broad Institute Genome Sequencing Center for Infectious Disease"/>
            <person name="Wu L."/>
            <person name="Ma J."/>
        </authorList>
    </citation>
    <scope>NUCLEOTIDE SEQUENCE [LARGE SCALE GENOMIC DNA]</scope>
    <source>
        <strain evidence="2">CCUG 49339</strain>
    </source>
</reference>
<evidence type="ECO:0000313" key="1">
    <source>
        <dbReference type="EMBL" id="MFD1738587.1"/>
    </source>
</evidence>